<feature type="transmembrane region" description="Helical" evidence="17">
    <location>
        <begin position="69"/>
        <end position="90"/>
    </location>
</feature>
<evidence type="ECO:0000256" key="6">
    <source>
        <dbReference type="ARBA" id="ARBA00022984"/>
    </source>
</evidence>
<keyword evidence="7 17" id="KW-1133">Transmembrane helix</keyword>
<feature type="transmembrane region" description="Helical" evidence="17">
    <location>
        <begin position="325"/>
        <end position="350"/>
    </location>
</feature>
<dbReference type="GO" id="GO:0005886">
    <property type="term" value="C:plasma membrane"/>
    <property type="evidence" value="ECO:0007669"/>
    <property type="project" value="TreeGrafter"/>
</dbReference>
<keyword evidence="6" id="KW-0573">Peptidoglycan synthesis</keyword>
<feature type="transmembrane region" description="Helical" evidence="17">
    <location>
        <begin position="362"/>
        <end position="384"/>
    </location>
</feature>
<feature type="transmembrane region" description="Helical" evidence="17">
    <location>
        <begin position="210"/>
        <end position="229"/>
    </location>
</feature>
<evidence type="ECO:0000256" key="3">
    <source>
        <dbReference type="ARBA" id="ARBA00022679"/>
    </source>
</evidence>
<keyword evidence="4 17" id="KW-0812">Transmembrane</keyword>
<dbReference type="EC" id="2.4.99.28" evidence="14"/>
<evidence type="ECO:0000313" key="19">
    <source>
        <dbReference type="Proteomes" id="UP000595895"/>
    </source>
</evidence>
<evidence type="ECO:0000256" key="7">
    <source>
        <dbReference type="ARBA" id="ARBA00022989"/>
    </source>
</evidence>
<evidence type="ECO:0000256" key="8">
    <source>
        <dbReference type="ARBA" id="ARBA00023136"/>
    </source>
</evidence>
<keyword evidence="19" id="KW-1185">Reference proteome</keyword>
<dbReference type="GO" id="GO:0032153">
    <property type="term" value="C:cell division site"/>
    <property type="evidence" value="ECO:0007669"/>
    <property type="project" value="TreeGrafter"/>
</dbReference>
<keyword evidence="3" id="KW-0808">Transferase</keyword>
<dbReference type="PANTHER" id="PTHR30474:SF2">
    <property type="entry name" value="PEPTIDOGLYCAN GLYCOSYLTRANSFERASE FTSW-RELATED"/>
    <property type="match status" value="1"/>
</dbReference>
<dbReference type="KEGG" id="awe:JG540_04105"/>
<evidence type="ECO:0000256" key="16">
    <source>
        <dbReference type="ARBA" id="ARBA00049966"/>
    </source>
</evidence>
<evidence type="ECO:0000256" key="10">
    <source>
        <dbReference type="ARBA" id="ARBA00033270"/>
    </source>
</evidence>
<evidence type="ECO:0000256" key="14">
    <source>
        <dbReference type="ARBA" id="ARBA00044770"/>
    </source>
</evidence>
<evidence type="ECO:0000256" key="9">
    <source>
        <dbReference type="ARBA" id="ARBA00032370"/>
    </source>
</evidence>
<dbReference type="GO" id="GO:0008360">
    <property type="term" value="P:regulation of cell shape"/>
    <property type="evidence" value="ECO:0007669"/>
    <property type="project" value="UniProtKB-KW"/>
</dbReference>
<feature type="transmembrane region" description="Helical" evidence="17">
    <location>
        <begin position="31"/>
        <end position="57"/>
    </location>
</feature>
<evidence type="ECO:0000256" key="5">
    <source>
        <dbReference type="ARBA" id="ARBA00022960"/>
    </source>
</evidence>
<name>A0A7T7MAR6_9ACTO</name>
<accession>A0A7T7MAR6</accession>
<evidence type="ECO:0000256" key="15">
    <source>
        <dbReference type="ARBA" id="ARBA00049902"/>
    </source>
</evidence>
<dbReference type="GO" id="GO:0009252">
    <property type="term" value="P:peptidoglycan biosynthetic process"/>
    <property type="evidence" value="ECO:0007669"/>
    <property type="project" value="UniProtKB-KW"/>
</dbReference>
<dbReference type="EMBL" id="CP066802">
    <property type="protein sequence ID" value="QQM68036.1"/>
    <property type="molecule type" value="Genomic_DNA"/>
</dbReference>
<dbReference type="Pfam" id="PF01098">
    <property type="entry name" value="FTSW_RODA_SPOVE"/>
    <property type="match status" value="1"/>
</dbReference>
<evidence type="ECO:0000256" key="2">
    <source>
        <dbReference type="ARBA" id="ARBA00022676"/>
    </source>
</evidence>
<comment type="subcellular location">
    <subcellularLocation>
        <location evidence="1">Membrane</location>
        <topology evidence="1">Multi-pass membrane protein</topology>
    </subcellularLocation>
</comment>
<keyword evidence="5" id="KW-0133">Cell shape</keyword>
<dbReference type="RefSeq" id="WP_200277467.1">
    <property type="nucleotide sequence ID" value="NZ_CP066802.1"/>
</dbReference>
<feature type="transmembrane region" description="Helical" evidence="17">
    <location>
        <begin position="96"/>
        <end position="116"/>
    </location>
</feature>
<evidence type="ECO:0000256" key="11">
    <source>
        <dbReference type="ARBA" id="ARBA00038053"/>
    </source>
</evidence>
<evidence type="ECO:0000256" key="1">
    <source>
        <dbReference type="ARBA" id="ARBA00004141"/>
    </source>
</evidence>
<feature type="transmembrane region" description="Helical" evidence="17">
    <location>
        <begin position="173"/>
        <end position="203"/>
    </location>
</feature>
<feature type="transmembrane region" description="Helical" evidence="17">
    <location>
        <begin position="287"/>
        <end position="313"/>
    </location>
</feature>
<reference evidence="18 19" key="1">
    <citation type="submission" date="2020-12" db="EMBL/GenBank/DDBJ databases">
        <authorList>
            <person name="Zhou J."/>
        </authorList>
    </citation>
    <scope>NUCLEOTIDE SEQUENCE [LARGE SCALE GENOMIC DNA]</scope>
    <source>
        <strain evidence="18 19">CCUG 61299</strain>
    </source>
</reference>
<evidence type="ECO:0000313" key="18">
    <source>
        <dbReference type="EMBL" id="QQM68036.1"/>
    </source>
</evidence>
<dbReference type="PANTHER" id="PTHR30474">
    <property type="entry name" value="CELL CYCLE PROTEIN"/>
    <property type="match status" value="1"/>
</dbReference>
<dbReference type="GO" id="GO:0015648">
    <property type="term" value="F:lipid-linked peptidoglycan transporter activity"/>
    <property type="evidence" value="ECO:0007669"/>
    <property type="project" value="TreeGrafter"/>
</dbReference>
<evidence type="ECO:0000256" key="13">
    <source>
        <dbReference type="ARBA" id="ARBA00041418"/>
    </source>
</evidence>
<keyword evidence="8 17" id="KW-0472">Membrane</keyword>
<comment type="similarity">
    <text evidence="11">Belongs to the SEDS family. FtsW subfamily.</text>
</comment>
<keyword evidence="2" id="KW-0328">Glycosyltransferase</keyword>
<sequence length="418" mass="45001">MAEPGERRWLRRGRSQEADGPRPGEFALLSYYGLGLTTLLLLVIGLVMVFSVLSVGLATGEDSRAREMYHYAFFPVVGVLLALMVSLLPLSVLRRLWVLFFPLALLAQALTLTGLGQDVNGNRSWLRLPGIGLVQPGEFLKVGLVLLLGSLVVRFHDRLNSAKVLLGWIGVPVLLALGLVLGGADLGTVIVMALIVAGALWLGGLSWKPLLVAGSLAFVGFVAGSMSTYSRRSRILDWLGVGIHDYQGVGYQPRNALSAIATGGWTGVGLGSSRQKWGYLTQSESDYIFAIVCEELGLLGGLLVLLLFLAFGYFCMRIMRRSQDLFTTVTVGAIACWVVGQALINMAVVVRVLPVLGVPLPLISRGGSSLIAVLLAVGVLLCLARHEPGAQEALDVRSQAVRRTLAVITPRRRKHDRS</sequence>
<dbReference type="GO" id="GO:0008955">
    <property type="term" value="F:peptidoglycan glycosyltransferase activity"/>
    <property type="evidence" value="ECO:0007669"/>
    <property type="project" value="UniProtKB-EC"/>
</dbReference>
<gene>
    <name evidence="18" type="ORF">JG540_04105</name>
</gene>
<evidence type="ECO:0000256" key="4">
    <source>
        <dbReference type="ARBA" id="ARBA00022692"/>
    </source>
</evidence>
<protein>
    <recommendedName>
        <fullName evidence="12">Probable peptidoglycan glycosyltransferase FtsW</fullName>
        <ecNumber evidence="14">2.4.99.28</ecNumber>
    </recommendedName>
    <alternativeName>
        <fullName evidence="13">Cell division protein FtsW</fullName>
    </alternativeName>
    <alternativeName>
        <fullName evidence="10">Cell wall polymerase</fullName>
    </alternativeName>
    <alternativeName>
        <fullName evidence="9">Peptidoglycan polymerase</fullName>
    </alternativeName>
</protein>
<evidence type="ECO:0000256" key="17">
    <source>
        <dbReference type="SAM" id="Phobius"/>
    </source>
</evidence>
<comment type="catalytic activity">
    <reaction evidence="15">
        <text>[GlcNAc-(1-&gt;4)-Mur2Ac(oyl-L-Ala-gamma-D-Glu-L-Lys-D-Ala-D-Ala)](n)-di-trans,octa-cis-undecaprenyl diphosphate + beta-D-GlcNAc-(1-&gt;4)-Mur2Ac(oyl-L-Ala-gamma-D-Glu-L-Lys-D-Ala-D-Ala)-di-trans,octa-cis-undecaprenyl diphosphate = [GlcNAc-(1-&gt;4)-Mur2Ac(oyl-L-Ala-gamma-D-Glu-L-Lys-D-Ala-D-Ala)](n+1)-di-trans,octa-cis-undecaprenyl diphosphate + di-trans,octa-cis-undecaprenyl diphosphate + H(+)</text>
        <dbReference type="Rhea" id="RHEA:23708"/>
        <dbReference type="Rhea" id="RHEA-COMP:9602"/>
        <dbReference type="Rhea" id="RHEA-COMP:9603"/>
        <dbReference type="ChEBI" id="CHEBI:15378"/>
        <dbReference type="ChEBI" id="CHEBI:58405"/>
        <dbReference type="ChEBI" id="CHEBI:60033"/>
        <dbReference type="ChEBI" id="CHEBI:78435"/>
        <dbReference type="EC" id="2.4.99.28"/>
    </reaction>
</comment>
<organism evidence="18 19">
    <name type="scientific">Actinomyces weissii</name>
    <dbReference type="NCBI Taxonomy" id="675090"/>
    <lineage>
        <taxon>Bacteria</taxon>
        <taxon>Bacillati</taxon>
        <taxon>Actinomycetota</taxon>
        <taxon>Actinomycetes</taxon>
        <taxon>Actinomycetales</taxon>
        <taxon>Actinomycetaceae</taxon>
        <taxon>Actinomyces</taxon>
    </lineage>
</organism>
<feature type="transmembrane region" description="Helical" evidence="17">
    <location>
        <begin position="128"/>
        <end position="153"/>
    </location>
</feature>
<dbReference type="Proteomes" id="UP000595895">
    <property type="component" value="Chromosome"/>
</dbReference>
<dbReference type="GO" id="GO:0051301">
    <property type="term" value="P:cell division"/>
    <property type="evidence" value="ECO:0007669"/>
    <property type="project" value="InterPro"/>
</dbReference>
<dbReference type="InterPro" id="IPR001182">
    <property type="entry name" value="FtsW/RodA"/>
</dbReference>
<evidence type="ECO:0000256" key="12">
    <source>
        <dbReference type="ARBA" id="ARBA00041185"/>
    </source>
</evidence>
<proteinExistence type="inferred from homology"/>
<comment type="function">
    <text evidence="16">Peptidoglycan polymerase that is essential for cell division.</text>
</comment>
<dbReference type="AlphaFoldDB" id="A0A7T7MAR6"/>